<dbReference type="AlphaFoldDB" id="A0A1D2M8E0"/>
<gene>
    <name evidence="2" type="ORF">Ocin01_17429</name>
</gene>
<accession>A0A1D2M8E0</accession>
<keyword evidence="3" id="KW-1185">Reference proteome</keyword>
<reference evidence="2 3" key="1">
    <citation type="journal article" date="2016" name="Genome Biol. Evol.">
        <title>Gene Family Evolution Reflects Adaptation to Soil Environmental Stressors in the Genome of the Collembolan Orchesella cincta.</title>
        <authorList>
            <person name="Faddeeva-Vakhrusheva A."/>
            <person name="Derks M.F."/>
            <person name="Anvar S.Y."/>
            <person name="Agamennone V."/>
            <person name="Suring W."/>
            <person name="Smit S."/>
            <person name="van Straalen N.M."/>
            <person name="Roelofs D."/>
        </authorList>
    </citation>
    <scope>NUCLEOTIDE SEQUENCE [LARGE SCALE GENOMIC DNA]</scope>
    <source>
        <tissue evidence="2">Mixed pool</tissue>
    </source>
</reference>
<evidence type="ECO:0000313" key="2">
    <source>
        <dbReference type="EMBL" id="ODM89253.1"/>
    </source>
</evidence>
<feature type="region of interest" description="Disordered" evidence="1">
    <location>
        <begin position="229"/>
        <end position="255"/>
    </location>
</feature>
<feature type="region of interest" description="Disordered" evidence="1">
    <location>
        <begin position="58"/>
        <end position="87"/>
    </location>
</feature>
<comment type="caution">
    <text evidence="2">The sequence shown here is derived from an EMBL/GenBank/DDBJ whole genome shotgun (WGS) entry which is preliminary data.</text>
</comment>
<evidence type="ECO:0000256" key="1">
    <source>
        <dbReference type="SAM" id="MobiDB-lite"/>
    </source>
</evidence>
<proteinExistence type="predicted"/>
<dbReference type="Proteomes" id="UP000094527">
    <property type="component" value="Unassembled WGS sequence"/>
</dbReference>
<protein>
    <submittedName>
        <fullName evidence="2">Uncharacterized protein</fullName>
    </submittedName>
</protein>
<organism evidence="2 3">
    <name type="scientific">Orchesella cincta</name>
    <name type="common">Springtail</name>
    <name type="synonym">Podura cincta</name>
    <dbReference type="NCBI Taxonomy" id="48709"/>
    <lineage>
        <taxon>Eukaryota</taxon>
        <taxon>Metazoa</taxon>
        <taxon>Ecdysozoa</taxon>
        <taxon>Arthropoda</taxon>
        <taxon>Hexapoda</taxon>
        <taxon>Collembola</taxon>
        <taxon>Entomobryomorpha</taxon>
        <taxon>Entomobryoidea</taxon>
        <taxon>Orchesellidae</taxon>
        <taxon>Orchesellinae</taxon>
        <taxon>Orchesella</taxon>
    </lineage>
</organism>
<sequence length="282" mass="31816">MEKKSQLRPKNISLHTPELSPSLRKIVAMKKAHMSKQASHHNLDTDCSEMSDFIASEVRKYEKKGSPSEQPNKSNQEESLKLVTPQLSKSPWRTQRFLLKPQSQHANELTLRFLNWMQVPQRWANESPKEKVQIPPESPVKDSNDDLQQLETPKKEAEFVKSSNENSSHQNTYSAVYLSESMSVQDEEADMNVSGETVIDLLSEGEFIGAAYRSPGELSFRQPYRLPRSTITSSEHSPATKPSLEESKDGGESDLSFISSGLQIIGGPERHANFSLGEYLQR</sequence>
<name>A0A1D2M8E0_ORCCI</name>
<feature type="region of interest" description="Disordered" evidence="1">
    <location>
        <begin position="1"/>
        <end position="23"/>
    </location>
</feature>
<evidence type="ECO:0000313" key="3">
    <source>
        <dbReference type="Proteomes" id="UP000094527"/>
    </source>
</evidence>
<dbReference type="EMBL" id="LJIJ01002770">
    <property type="protein sequence ID" value="ODM89253.1"/>
    <property type="molecule type" value="Genomic_DNA"/>
</dbReference>
<feature type="region of interest" description="Disordered" evidence="1">
    <location>
        <begin position="126"/>
        <end position="147"/>
    </location>
</feature>